<organism evidence="2">
    <name type="scientific">Nothobranchius kadleci</name>
    <name type="common">African annual killifish</name>
    <dbReference type="NCBI Taxonomy" id="1051664"/>
    <lineage>
        <taxon>Eukaryota</taxon>
        <taxon>Metazoa</taxon>
        <taxon>Chordata</taxon>
        <taxon>Craniata</taxon>
        <taxon>Vertebrata</taxon>
        <taxon>Euteleostomi</taxon>
        <taxon>Actinopterygii</taxon>
        <taxon>Neopterygii</taxon>
        <taxon>Teleostei</taxon>
        <taxon>Neoteleostei</taxon>
        <taxon>Acanthomorphata</taxon>
        <taxon>Ovalentaria</taxon>
        <taxon>Atherinomorphae</taxon>
        <taxon>Cyprinodontiformes</taxon>
        <taxon>Nothobranchiidae</taxon>
        <taxon>Nothobranchius</taxon>
    </lineage>
</organism>
<reference evidence="2" key="2">
    <citation type="submission" date="2016-06" db="EMBL/GenBank/DDBJ databases">
        <title>The genome of a short-lived fish provides insights into sex chromosome evolution and the genetic control of aging.</title>
        <authorList>
            <person name="Reichwald K."/>
            <person name="Felder M."/>
            <person name="Petzold A."/>
            <person name="Koch P."/>
            <person name="Groth M."/>
            <person name="Platzer M."/>
        </authorList>
    </citation>
    <scope>NUCLEOTIDE SEQUENCE</scope>
    <source>
        <tissue evidence="2">Brain</tissue>
    </source>
</reference>
<sequence>MFVVLWACRRRTCRGLWGLKKKNKRKNVNNVLGSFLFNINTENIFLAIHVIVCGEKCENKRIQKYQWSWVGACTLGAVLVFSHSSASTMITFMRENIKHV</sequence>
<reference evidence="2" key="1">
    <citation type="submission" date="2016-05" db="EMBL/GenBank/DDBJ databases">
        <authorList>
            <person name="Lavstsen T."/>
            <person name="Jespersen J.S."/>
        </authorList>
    </citation>
    <scope>NUCLEOTIDE SEQUENCE</scope>
    <source>
        <tissue evidence="2">Brain</tissue>
    </source>
</reference>
<keyword evidence="1" id="KW-1133">Transmembrane helix</keyword>
<proteinExistence type="predicted"/>
<evidence type="ECO:0000256" key="1">
    <source>
        <dbReference type="SAM" id="Phobius"/>
    </source>
</evidence>
<name>A0A1A8D553_NOTKA</name>
<accession>A0A1A8D553</accession>
<dbReference type="AlphaFoldDB" id="A0A1A8D553"/>
<feature type="transmembrane region" description="Helical" evidence="1">
    <location>
        <begin position="31"/>
        <end position="52"/>
    </location>
</feature>
<dbReference type="EMBL" id="HADZ01022025">
    <property type="protein sequence ID" value="SBP85966.1"/>
    <property type="molecule type" value="Transcribed_RNA"/>
</dbReference>
<protein>
    <submittedName>
        <fullName evidence="2">Uncharacterized protein</fullName>
    </submittedName>
</protein>
<feature type="transmembrane region" description="Helical" evidence="1">
    <location>
        <begin position="67"/>
        <end position="92"/>
    </location>
</feature>
<gene>
    <name evidence="2" type="primary">Nfu_g_1_020751</name>
</gene>
<evidence type="ECO:0000313" key="2">
    <source>
        <dbReference type="EMBL" id="SBP85966.1"/>
    </source>
</evidence>
<keyword evidence="1" id="KW-0472">Membrane</keyword>
<keyword evidence="1" id="KW-0812">Transmembrane</keyword>